<evidence type="ECO:0000256" key="1">
    <source>
        <dbReference type="SAM" id="SignalP"/>
    </source>
</evidence>
<dbReference type="Proteomes" id="UP001143981">
    <property type="component" value="Unassembled WGS sequence"/>
</dbReference>
<evidence type="ECO:0000313" key="3">
    <source>
        <dbReference type="Proteomes" id="UP001143981"/>
    </source>
</evidence>
<feature type="signal peptide" evidence="1">
    <location>
        <begin position="1"/>
        <end position="18"/>
    </location>
</feature>
<protein>
    <recommendedName>
        <fullName evidence="4">Carbohydrate-binding domain-containing protein</fullName>
    </recommendedName>
</protein>
<dbReference type="SUPFAM" id="SSF49344">
    <property type="entry name" value="CBD9-like"/>
    <property type="match status" value="1"/>
</dbReference>
<evidence type="ECO:0000313" key="2">
    <source>
        <dbReference type="EMBL" id="KAJ1719328.1"/>
    </source>
</evidence>
<comment type="caution">
    <text evidence="2">The sequence shown here is derived from an EMBL/GenBank/DDBJ whole genome shotgun (WGS) entry which is preliminary data.</text>
</comment>
<name>A0A9W7XV98_9FUNG</name>
<reference evidence="2" key="1">
    <citation type="submission" date="2022-07" db="EMBL/GenBank/DDBJ databases">
        <title>Phylogenomic reconstructions and comparative analyses of Kickxellomycotina fungi.</title>
        <authorList>
            <person name="Reynolds N.K."/>
            <person name="Stajich J.E."/>
            <person name="Barry K."/>
            <person name="Grigoriev I.V."/>
            <person name="Crous P."/>
            <person name="Smith M.E."/>
        </authorList>
    </citation>
    <scope>NUCLEOTIDE SEQUENCE</scope>
    <source>
        <strain evidence="2">BCRC 34381</strain>
    </source>
</reference>
<proteinExistence type="predicted"/>
<accession>A0A9W7XV98</accession>
<keyword evidence="1" id="KW-0732">Signal</keyword>
<evidence type="ECO:0008006" key="4">
    <source>
        <dbReference type="Google" id="ProtNLM"/>
    </source>
</evidence>
<dbReference type="CDD" id="cd09620">
    <property type="entry name" value="CBM9_like_3"/>
    <property type="match status" value="1"/>
</dbReference>
<gene>
    <name evidence="2" type="ORF">LPJ61_006328</name>
</gene>
<dbReference type="EMBL" id="JANBOI010002934">
    <property type="protein sequence ID" value="KAJ1719328.1"/>
    <property type="molecule type" value="Genomic_DNA"/>
</dbReference>
<organism evidence="2 3">
    <name type="scientific">Coemansia biformis</name>
    <dbReference type="NCBI Taxonomy" id="1286918"/>
    <lineage>
        <taxon>Eukaryota</taxon>
        <taxon>Fungi</taxon>
        <taxon>Fungi incertae sedis</taxon>
        <taxon>Zoopagomycota</taxon>
        <taxon>Kickxellomycotina</taxon>
        <taxon>Kickxellomycetes</taxon>
        <taxon>Kickxellales</taxon>
        <taxon>Kickxellaceae</taxon>
        <taxon>Coemansia</taxon>
    </lineage>
</organism>
<dbReference type="AlphaFoldDB" id="A0A9W7XV98"/>
<keyword evidence="3" id="KW-1185">Reference proteome</keyword>
<dbReference type="Gene3D" id="2.60.40.1190">
    <property type="match status" value="1"/>
</dbReference>
<dbReference type="OrthoDB" id="61321at2759"/>
<sequence>MKLLALAALTTLVSTAHGADTSLRVPSCPAVASTTFTTAIPSGDPCPETKVDLCYTNSSLSLVFTAHGEKHYYFDPTQGTNDAIWAYEVVEAFMQKGQDDPQTYFEYETSPGNVTYNAFVYNPSRERKVGAPFDHAFVTNPFADGFAVATAIDKRVGTWTSTSTIPLALFNGENPKGTTWRMNFFRTITNATMFPDQMLCGWQNPGQANFHITPAFGTIQFV</sequence>
<feature type="chain" id="PRO_5040977808" description="Carbohydrate-binding domain-containing protein" evidence="1">
    <location>
        <begin position="19"/>
        <end position="222"/>
    </location>
</feature>